<dbReference type="InterPro" id="IPR006638">
    <property type="entry name" value="Elp3/MiaA/NifB-like_rSAM"/>
</dbReference>
<keyword evidence="7" id="KW-0479">Metal-binding</keyword>
<dbReference type="PROSITE" id="PS51918">
    <property type="entry name" value="RADICAL_SAM"/>
    <property type="match status" value="1"/>
</dbReference>
<keyword evidence="5" id="KW-0949">S-adenosyl-L-methionine</keyword>
<accession>A1BDK3</accession>
<dbReference type="Proteomes" id="UP000008701">
    <property type="component" value="Chromosome"/>
</dbReference>
<dbReference type="InterPro" id="IPR020612">
    <property type="entry name" value="Methylthiotransferase_CS"/>
</dbReference>
<dbReference type="InterPro" id="IPR005839">
    <property type="entry name" value="Methylthiotransferase"/>
</dbReference>
<dbReference type="FunFam" id="3.40.50.12160:FF:000004">
    <property type="entry name" value="Threonylcarbamoyladenosine tRNA methylthiotransferase MtaB"/>
    <property type="match status" value="1"/>
</dbReference>
<comment type="cofactor">
    <cofactor evidence="1">
        <name>[4Fe-4S] cluster</name>
        <dbReference type="ChEBI" id="CHEBI:49883"/>
    </cofactor>
</comment>
<keyword evidence="8" id="KW-0408">Iron</keyword>
<dbReference type="KEGG" id="cph:Cpha266_0422"/>
<evidence type="ECO:0000256" key="8">
    <source>
        <dbReference type="ARBA" id="ARBA00023004"/>
    </source>
</evidence>
<dbReference type="PANTHER" id="PTHR43020:SF2">
    <property type="entry name" value="MITOCHONDRIAL TRNA METHYLTHIOTRANSFERASE CDK5RAP1"/>
    <property type="match status" value="1"/>
</dbReference>
<evidence type="ECO:0000256" key="4">
    <source>
        <dbReference type="ARBA" id="ARBA00022679"/>
    </source>
</evidence>
<dbReference type="GO" id="GO:0005829">
    <property type="term" value="C:cytosol"/>
    <property type="evidence" value="ECO:0007669"/>
    <property type="project" value="TreeGrafter"/>
</dbReference>
<dbReference type="NCBIfam" id="TIGR01579">
    <property type="entry name" value="MiaB-like-C"/>
    <property type="match status" value="1"/>
</dbReference>
<dbReference type="InterPro" id="IPR058240">
    <property type="entry name" value="rSAM_sf"/>
</dbReference>
<keyword evidence="4" id="KW-0808">Transferase</keyword>
<evidence type="ECO:0000256" key="9">
    <source>
        <dbReference type="ARBA" id="ARBA00023014"/>
    </source>
</evidence>
<dbReference type="PROSITE" id="PS51449">
    <property type="entry name" value="MTTASE_N"/>
    <property type="match status" value="1"/>
</dbReference>
<reference evidence="12 13" key="1">
    <citation type="submission" date="2006-12" db="EMBL/GenBank/DDBJ databases">
        <title>Complete sequence of Chlorobium phaeobacteroides DSM 266.</title>
        <authorList>
            <consortium name="US DOE Joint Genome Institute"/>
            <person name="Copeland A."/>
            <person name="Lucas S."/>
            <person name="Lapidus A."/>
            <person name="Barry K."/>
            <person name="Detter J.C."/>
            <person name="Glavina del Rio T."/>
            <person name="Hammon N."/>
            <person name="Israni S."/>
            <person name="Pitluck S."/>
            <person name="Goltsman E."/>
            <person name="Schmutz J."/>
            <person name="Larimer F."/>
            <person name="Land M."/>
            <person name="Hauser L."/>
            <person name="Mikhailova N."/>
            <person name="Li T."/>
            <person name="Overmann J."/>
            <person name="Bryant D.A."/>
            <person name="Richardson P."/>
        </authorList>
    </citation>
    <scope>NUCLEOTIDE SEQUENCE [LARGE SCALE GENOMIC DNA]</scope>
    <source>
        <strain evidence="12 13">DSM 266</strain>
    </source>
</reference>
<dbReference type="InterPro" id="IPR007197">
    <property type="entry name" value="rSAM"/>
</dbReference>
<gene>
    <name evidence="12" type="ordered locus">Cpha266_0422</name>
</gene>
<dbReference type="SUPFAM" id="SSF102114">
    <property type="entry name" value="Radical SAM enzymes"/>
    <property type="match status" value="1"/>
</dbReference>
<evidence type="ECO:0000313" key="12">
    <source>
        <dbReference type="EMBL" id="ABL64480.1"/>
    </source>
</evidence>
<evidence type="ECO:0000256" key="2">
    <source>
        <dbReference type="ARBA" id="ARBA00022485"/>
    </source>
</evidence>
<evidence type="ECO:0000259" key="10">
    <source>
        <dbReference type="PROSITE" id="PS51449"/>
    </source>
</evidence>
<name>A1BDK3_CHLPD</name>
<dbReference type="NCBIfam" id="TIGR00089">
    <property type="entry name" value="MiaB/RimO family radical SAM methylthiotransferase"/>
    <property type="match status" value="1"/>
</dbReference>
<dbReference type="InterPro" id="IPR013848">
    <property type="entry name" value="Methylthiotransferase_N"/>
</dbReference>
<dbReference type="SFLD" id="SFLDG01082">
    <property type="entry name" value="B12-binding_domain_containing"/>
    <property type="match status" value="1"/>
</dbReference>
<evidence type="ECO:0000256" key="6">
    <source>
        <dbReference type="ARBA" id="ARBA00022694"/>
    </source>
</evidence>
<dbReference type="OrthoDB" id="9805215at2"/>
<dbReference type="EMBL" id="CP000492">
    <property type="protein sequence ID" value="ABL64480.1"/>
    <property type="molecule type" value="Genomic_DNA"/>
</dbReference>
<keyword evidence="3" id="KW-0963">Cytoplasm</keyword>
<keyword evidence="9" id="KW-0411">Iron-sulfur</keyword>
<evidence type="ECO:0000259" key="11">
    <source>
        <dbReference type="PROSITE" id="PS51918"/>
    </source>
</evidence>
<evidence type="ECO:0000313" key="13">
    <source>
        <dbReference type="Proteomes" id="UP000008701"/>
    </source>
</evidence>
<dbReference type="SMART" id="SM00729">
    <property type="entry name" value="Elp3"/>
    <property type="match status" value="1"/>
</dbReference>
<dbReference type="Gene3D" id="3.40.50.12160">
    <property type="entry name" value="Methylthiotransferase, N-terminal domain"/>
    <property type="match status" value="1"/>
</dbReference>
<dbReference type="InterPro" id="IPR038135">
    <property type="entry name" value="Methylthiotransferase_N_sf"/>
</dbReference>
<dbReference type="RefSeq" id="WP_011744313.1">
    <property type="nucleotide sequence ID" value="NC_008639.1"/>
</dbReference>
<dbReference type="PANTHER" id="PTHR43020">
    <property type="entry name" value="CDK5 REGULATORY SUBUNIT-ASSOCIATED PROTEIN 1"/>
    <property type="match status" value="1"/>
</dbReference>
<dbReference type="Pfam" id="PF00919">
    <property type="entry name" value="UPF0004"/>
    <property type="match status" value="1"/>
</dbReference>
<dbReference type="Pfam" id="PF04055">
    <property type="entry name" value="Radical_SAM"/>
    <property type="match status" value="1"/>
</dbReference>
<protein>
    <submittedName>
        <fullName evidence="12">RNA modification enzyme, MiaB family</fullName>
    </submittedName>
</protein>
<dbReference type="InterPro" id="IPR023404">
    <property type="entry name" value="rSAM_horseshoe"/>
</dbReference>
<dbReference type="GO" id="GO:0046872">
    <property type="term" value="F:metal ion binding"/>
    <property type="evidence" value="ECO:0007669"/>
    <property type="project" value="UniProtKB-KW"/>
</dbReference>
<proteinExistence type="predicted"/>
<dbReference type="GO" id="GO:0051539">
    <property type="term" value="F:4 iron, 4 sulfur cluster binding"/>
    <property type="evidence" value="ECO:0007669"/>
    <property type="project" value="UniProtKB-KW"/>
</dbReference>
<evidence type="ECO:0000256" key="7">
    <source>
        <dbReference type="ARBA" id="ARBA00022723"/>
    </source>
</evidence>
<dbReference type="STRING" id="290317.Cpha266_0422"/>
<evidence type="ECO:0000256" key="5">
    <source>
        <dbReference type="ARBA" id="ARBA00022691"/>
    </source>
</evidence>
<feature type="domain" description="MTTase N-terminal" evidence="10">
    <location>
        <begin position="2"/>
        <end position="116"/>
    </location>
</feature>
<dbReference type="GO" id="GO:0035597">
    <property type="term" value="F:tRNA-2-methylthio-N(6)-dimethylallyladenosine(37) synthase activity"/>
    <property type="evidence" value="ECO:0007669"/>
    <property type="project" value="TreeGrafter"/>
</dbReference>
<dbReference type="SFLD" id="SFLDS00029">
    <property type="entry name" value="Radical_SAM"/>
    <property type="match status" value="1"/>
</dbReference>
<feature type="domain" description="Radical SAM core" evidence="11">
    <location>
        <begin position="143"/>
        <end position="377"/>
    </location>
</feature>
<keyword evidence="2" id="KW-0004">4Fe-4S</keyword>
<dbReference type="InterPro" id="IPR006467">
    <property type="entry name" value="MiaB-like_bact"/>
</dbReference>
<evidence type="ECO:0000256" key="3">
    <source>
        <dbReference type="ARBA" id="ARBA00022490"/>
    </source>
</evidence>
<evidence type="ECO:0000256" key="1">
    <source>
        <dbReference type="ARBA" id="ARBA00001966"/>
    </source>
</evidence>
<sequence length="446" mass="49310">MPKITAITLGCKLNYAESSAILDLLSKKGWEISSYEKNEDLIIINTCAVTKQAEQKCRQKIRKIIRDNPGSRIVVTGCYAQLSPEVLCKIDGVNAILGSSDKYALPLYEVIGNIESSLPLISVSEIKKEKTIFPGYSLPATFASERTRAFLKIQDGCDYGCAYCTIPFARGRSRSFSPDDIIAQASALVASGYREIVLTGVNIGDYRYRGVRLAALLRMLEKVPVARIRISSIEPDILDDALIAVVAASEIIAPHFHLPLQSGSDAVLRAMCRRYDTAGYRQRILRAVEAIADCSVSSDVMVGYPGESADDYRNMYRFLEGLPISSLHVFSCSVRPGTQLAEQVATKKREVVDPDECRQRSSELIKLGNLKKSRFMEGYVGMECMVLFEESQKGANGTRKYSGYTRNYLRVTVTVSESSVHLAGSILPVFIEGIDDDLNLMGRLLF</sequence>
<dbReference type="eggNOG" id="COG0621">
    <property type="taxonomic scope" value="Bacteria"/>
</dbReference>
<keyword evidence="13" id="KW-1185">Reference proteome</keyword>
<dbReference type="PROSITE" id="PS01278">
    <property type="entry name" value="MTTASE_RADICAL"/>
    <property type="match status" value="1"/>
</dbReference>
<dbReference type="HOGENOM" id="CLU_018697_1_0_10"/>
<dbReference type="Gene3D" id="3.80.30.20">
    <property type="entry name" value="tm_1862 like domain"/>
    <property type="match status" value="1"/>
</dbReference>
<organism evidence="12 13">
    <name type="scientific">Chlorobium phaeobacteroides (strain DSM 266 / SMG 266 / 2430)</name>
    <dbReference type="NCBI Taxonomy" id="290317"/>
    <lineage>
        <taxon>Bacteria</taxon>
        <taxon>Pseudomonadati</taxon>
        <taxon>Chlorobiota</taxon>
        <taxon>Chlorobiia</taxon>
        <taxon>Chlorobiales</taxon>
        <taxon>Chlorobiaceae</taxon>
        <taxon>Chlorobium/Pelodictyon group</taxon>
        <taxon>Chlorobium</taxon>
    </lineage>
</organism>
<keyword evidence="6" id="KW-0819">tRNA processing</keyword>
<dbReference type="AlphaFoldDB" id="A1BDK3"/>
<dbReference type="CDD" id="cd01335">
    <property type="entry name" value="Radical_SAM"/>
    <property type="match status" value="1"/>
</dbReference>